<dbReference type="InterPro" id="IPR006166">
    <property type="entry name" value="ERCC4_domain"/>
</dbReference>
<evidence type="ECO:0000256" key="8">
    <source>
        <dbReference type="ARBA" id="ARBA00022801"/>
    </source>
</evidence>
<dbReference type="InterPro" id="IPR011335">
    <property type="entry name" value="Restrct_endonuc-II-like"/>
</dbReference>
<dbReference type="PANTHER" id="PTHR13451:SF0">
    <property type="entry name" value="CROSSOVER JUNCTION ENDONUCLEASE MUS81"/>
    <property type="match status" value="1"/>
</dbReference>
<dbReference type="GO" id="GO:0031297">
    <property type="term" value="P:replication fork processing"/>
    <property type="evidence" value="ECO:0007669"/>
    <property type="project" value="UniProtKB-ARBA"/>
</dbReference>
<feature type="region of interest" description="Disordered" evidence="15">
    <location>
        <begin position="80"/>
        <end position="114"/>
    </location>
</feature>
<dbReference type="GO" id="GO:0008821">
    <property type="term" value="F:crossover junction DNA endonuclease activity"/>
    <property type="evidence" value="ECO:0007669"/>
    <property type="project" value="UniProtKB-UniRule"/>
</dbReference>
<protein>
    <recommendedName>
        <fullName evidence="14">Crossover junction endonuclease MUS81</fullName>
        <ecNumber evidence="14">3.1.22.-</ecNumber>
    </recommendedName>
</protein>
<evidence type="ECO:0000256" key="1">
    <source>
        <dbReference type="ARBA" id="ARBA00001946"/>
    </source>
</evidence>
<comment type="similarity">
    <text evidence="3 14">Belongs to the XPF family.</text>
</comment>
<dbReference type="InterPro" id="IPR047417">
    <property type="entry name" value="WHD_MUS81"/>
</dbReference>
<keyword evidence="6 14" id="KW-0255">Endonuclease</keyword>
<dbReference type="GO" id="GO:0000712">
    <property type="term" value="P:resolution of meiotic recombination intermediates"/>
    <property type="evidence" value="ECO:0007669"/>
    <property type="project" value="UniProtKB-ARBA"/>
</dbReference>
<evidence type="ECO:0000256" key="5">
    <source>
        <dbReference type="ARBA" id="ARBA00022723"/>
    </source>
</evidence>
<dbReference type="SUPFAM" id="SSF47802">
    <property type="entry name" value="DNA polymerase beta, N-terminal domain-like"/>
    <property type="match status" value="1"/>
</dbReference>
<keyword evidence="13" id="KW-0469">Meiosis</keyword>
<dbReference type="Gene3D" id="1.10.150.670">
    <property type="entry name" value="Crossover junction endonuclease EME1, DNA-binding domain"/>
    <property type="match status" value="1"/>
</dbReference>
<dbReference type="InterPro" id="IPR047416">
    <property type="entry name" value="XPF_nuclease_Mus81"/>
</dbReference>
<sequence length="589" mass="66784">MPDSANPLLLKWVGEWLEEARMRNSKGFQSYKKAYDSLLANPISFSHPSEAKQLTGFGDKLCARLTAKMEAYCRENNLPPPVLGKSRRKRNTDTCSDAPEDEINKTPPKKARKSKLYVPQYRSGAYGLVLALATLCEAPPTYITKQESILLAQQHCDSSYTLPSEPGKTYTAWSSMKTLLDKQLVHERRCGTRKYALTSSGWACAQSIKNYIDSSKNTPINSDSGPSNSLTQNYGPETSLTSQSSLDPLPQINQVTEIVPIGKEVNSMADLPNFTPIILEPGSFSVEMVLDTREVRCTKDRDYIENELIKKGIEPFKRSMTLGDITWVAKVRDPNRLSRLGIEGDEIILDYIVERKRLDDLISSIKDKRFHEQKFRLGRSGIKNVIYLIENINFIPGAHENMDEAILSIIAGMQIVNSYFVKVTQKIEDTIEYLANLSKILREKYASSYLHIIPTNVLTTTTYLPLLAKRREEEPGVEYHISYQAFGCLMSKSERLVLRDILIKMLMCIKGITGEKAMEIQKFWKTPFELAQAYRLIDAEKKLSIEEIKKKKMKLISSKTNHLIGRRKIGPALSTAIYEVWGEENLQIT</sequence>
<evidence type="ECO:0000256" key="2">
    <source>
        <dbReference type="ARBA" id="ARBA00004123"/>
    </source>
</evidence>
<keyword evidence="10 14" id="KW-0233">DNA recombination</keyword>
<dbReference type="Gene3D" id="3.40.50.10130">
    <property type="match status" value="1"/>
</dbReference>
<evidence type="ECO:0000256" key="10">
    <source>
        <dbReference type="ARBA" id="ARBA00023172"/>
    </source>
</evidence>
<evidence type="ECO:0000313" key="17">
    <source>
        <dbReference type="EMBL" id="POS88029.1"/>
    </source>
</evidence>
<keyword evidence="9 14" id="KW-0460">Magnesium</keyword>
<comment type="subunit">
    <text evidence="14">Interacts with EME1.</text>
</comment>
<evidence type="ECO:0000256" key="7">
    <source>
        <dbReference type="ARBA" id="ARBA00022763"/>
    </source>
</evidence>
<evidence type="ECO:0000313" key="18">
    <source>
        <dbReference type="Proteomes" id="UP000237438"/>
    </source>
</evidence>
<name>A0A2S4Q160_9PEZI</name>
<dbReference type="GO" id="GO:0048257">
    <property type="term" value="F:3'-flap endonuclease activity"/>
    <property type="evidence" value="ECO:0007669"/>
    <property type="project" value="TreeGrafter"/>
</dbReference>
<reference evidence="17 18" key="1">
    <citation type="submission" date="2017-10" db="EMBL/GenBank/DDBJ databases">
        <title>Development of genomic resources for the powdery mildew, Erysiphe pulchra.</title>
        <authorList>
            <person name="Wadl P.A."/>
            <person name="Mack B.M."/>
            <person name="Moore G."/>
            <person name="Beltz S.B."/>
        </authorList>
    </citation>
    <scope>NUCLEOTIDE SEQUENCE [LARGE SCALE GENOMIC DNA]</scope>
    <source>
        <strain evidence="17">Cflorida</strain>
    </source>
</reference>
<comment type="cofactor">
    <cofactor evidence="1 14">
        <name>Mg(2+)</name>
        <dbReference type="ChEBI" id="CHEBI:18420"/>
    </cofactor>
</comment>
<dbReference type="Pfam" id="PF14716">
    <property type="entry name" value="HHH_8"/>
    <property type="match status" value="1"/>
</dbReference>
<dbReference type="PANTHER" id="PTHR13451">
    <property type="entry name" value="CLASS II CROSSOVER JUNCTION ENDONUCLEASE MUS81"/>
    <property type="match status" value="1"/>
</dbReference>
<dbReference type="Gene3D" id="1.10.10.10">
    <property type="entry name" value="Winged helix-like DNA-binding domain superfamily/Winged helix DNA-binding domain"/>
    <property type="match status" value="1"/>
</dbReference>
<keyword evidence="8 14" id="KW-0378">Hydrolase</keyword>
<evidence type="ECO:0000256" key="6">
    <source>
        <dbReference type="ARBA" id="ARBA00022759"/>
    </source>
</evidence>
<evidence type="ECO:0000256" key="11">
    <source>
        <dbReference type="ARBA" id="ARBA00023204"/>
    </source>
</evidence>
<gene>
    <name evidence="17" type="ORF">EPUL_001453</name>
</gene>
<dbReference type="GO" id="GO:0003677">
    <property type="term" value="F:DNA binding"/>
    <property type="evidence" value="ECO:0007669"/>
    <property type="project" value="UniProtKB-UniRule"/>
</dbReference>
<evidence type="ECO:0000256" key="3">
    <source>
        <dbReference type="ARBA" id="ARBA00010015"/>
    </source>
</evidence>
<evidence type="ECO:0000256" key="4">
    <source>
        <dbReference type="ARBA" id="ARBA00022722"/>
    </source>
</evidence>
<evidence type="ECO:0000256" key="13">
    <source>
        <dbReference type="ARBA" id="ARBA00023254"/>
    </source>
</evidence>
<dbReference type="GO" id="GO:0048476">
    <property type="term" value="C:Holliday junction resolvase complex"/>
    <property type="evidence" value="ECO:0007669"/>
    <property type="project" value="UniProtKB-UniRule"/>
</dbReference>
<dbReference type="GO" id="GO:0046872">
    <property type="term" value="F:metal ion binding"/>
    <property type="evidence" value="ECO:0007669"/>
    <property type="project" value="UniProtKB-UniRule"/>
</dbReference>
<keyword evidence="11 14" id="KW-0234">DNA repair</keyword>
<dbReference type="SUPFAM" id="SSF52980">
    <property type="entry name" value="Restriction endonuclease-like"/>
    <property type="match status" value="1"/>
</dbReference>
<dbReference type="GO" id="GO:0006308">
    <property type="term" value="P:DNA catabolic process"/>
    <property type="evidence" value="ECO:0007669"/>
    <property type="project" value="UniProtKB-UniRule"/>
</dbReference>
<comment type="caution">
    <text evidence="17">The sequence shown here is derived from an EMBL/GenBank/DDBJ whole genome shotgun (WGS) entry which is preliminary data.</text>
</comment>
<dbReference type="InterPro" id="IPR033309">
    <property type="entry name" value="Mus81"/>
</dbReference>
<dbReference type="EC" id="3.1.22.-" evidence="14"/>
<keyword evidence="18" id="KW-1185">Reference proteome</keyword>
<dbReference type="EMBL" id="PEDP01000040">
    <property type="protein sequence ID" value="POS88029.1"/>
    <property type="molecule type" value="Genomic_DNA"/>
</dbReference>
<dbReference type="Pfam" id="PF02732">
    <property type="entry name" value="ERCC4"/>
    <property type="match status" value="1"/>
</dbReference>
<dbReference type="InterPro" id="IPR036388">
    <property type="entry name" value="WH-like_DNA-bd_sf"/>
</dbReference>
<dbReference type="FunFam" id="1.10.150.110:FF:000001">
    <property type="entry name" value="Putative Crossover junction endonuclease MUS81"/>
    <property type="match status" value="1"/>
</dbReference>
<dbReference type="CDD" id="cd20074">
    <property type="entry name" value="XPF_nuclease_Mus81"/>
    <property type="match status" value="1"/>
</dbReference>
<dbReference type="CDD" id="cd21036">
    <property type="entry name" value="WH_MUS81"/>
    <property type="match status" value="1"/>
</dbReference>
<keyword evidence="12 14" id="KW-0539">Nucleus</keyword>
<dbReference type="Proteomes" id="UP000237438">
    <property type="component" value="Unassembled WGS sequence"/>
</dbReference>
<dbReference type="STRING" id="225359.A0A2S4Q160"/>
<keyword evidence="7 14" id="KW-0227">DNA damage</keyword>
<dbReference type="Gene3D" id="1.10.150.110">
    <property type="entry name" value="DNA polymerase beta, N-terminal domain-like"/>
    <property type="match status" value="1"/>
</dbReference>
<feature type="region of interest" description="Disordered" evidence="15">
    <location>
        <begin position="216"/>
        <end position="247"/>
    </location>
</feature>
<dbReference type="GO" id="GO:0031573">
    <property type="term" value="P:mitotic intra-S DNA damage checkpoint signaling"/>
    <property type="evidence" value="ECO:0007669"/>
    <property type="project" value="TreeGrafter"/>
</dbReference>
<comment type="function">
    <text evidence="14">Interacts with EME1 to form a DNA structure-specific endonuclease with substrate preference for branched DNA structures with a 5'-end at the branch nick. Typical substrates include 3'-flap structures, D-loops, replication forks and nicked Holliday junctions. May be required in mitosis for the processing of stalled or collapsed replication fork intermediates. May be required in meiosis for the repair of meiosis-specific double strand breaks subsequent to single-end invasion (SEI).</text>
</comment>
<evidence type="ECO:0000256" key="9">
    <source>
        <dbReference type="ARBA" id="ARBA00022842"/>
    </source>
</evidence>
<dbReference type="InterPro" id="IPR042530">
    <property type="entry name" value="EME1/EME2_C"/>
</dbReference>
<accession>A0A2S4Q160</accession>
<evidence type="ECO:0000256" key="14">
    <source>
        <dbReference type="RuleBase" id="RU369042"/>
    </source>
</evidence>
<keyword evidence="5 14" id="KW-0479">Metal-binding</keyword>
<dbReference type="InterPro" id="IPR027421">
    <property type="entry name" value="DNA_pol_lamdba_lyase_dom_sf"/>
</dbReference>
<feature type="domain" description="ERCC4" evidence="16">
    <location>
        <begin position="287"/>
        <end position="393"/>
    </location>
</feature>
<evidence type="ECO:0000256" key="12">
    <source>
        <dbReference type="ARBA" id="ARBA00023242"/>
    </source>
</evidence>
<organism evidence="17 18">
    <name type="scientific">Erysiphe pulchra</name>
    <dbReference type="NCBI Taxonomy" id="225359"/>
    <lineage>
        <taxon>Eukaryota</taxon>
        <taxon>Fungi</taxon>
        <taxon>Dikarya</taxon>
        <taxon>Ascomycota</taxon>
        <taxon>Pezizomycotina</taxon>
        <taxon>Leotiomycetes</taxon>
        <taxon>Erysiphales</taxon>
        <taxon>Erysiphaceae</taxon>
        <taxon>Erysiphe</taxon>
    </lineage>
</organism>
<proteinExistence type="inferred from homology"/>
<evidence type="ECO:0000256" key="15">
    <source>
        <dbReference type="SAM" id="MobiDB-lite"/>
    </source>
</evidence>
<dbReference type="GO" id="GO:0005634">
    <property type="term" value="C:nucleus"/>
    <property type="evidence" value="ECO:0007669"/>
    <property type="project" value="UniProtKB-SubCell"/>
</dbReference>
<comment type="subcellular location">
    <subcellularLocation>
        <location evidence="2 14">Nucleus</location>
    </subcellularLocation>
</comment>
<dbReference type="AlphaFoldDB" id="A0A2S4Q160"/>
<dbReference type="FunFam" id="1.10.10.10:FF:000307">
    <property type="entry name" value="Crossover junction endonuclease MUS81"/>
    <property type="match status" value="1"/>
</dbReference>
<evidence type="ECO:0000259" key="16">
    <source>
        <dbReference type="SMART" id="SM00891"/>
    </source>
</evidence>
<dbReference type="InterPro" id="IPR010996">
    <property type="entry name" value="HHH_MUS81"/>
</dbReference>
<dbReference type="Pfam" id="PF21136">
    <property type="entry name" value="WHD_MUS81"/>
    <property type="match status" value="1"/>
</dbReference>
<dbReference type="OrthoDB" id="5963188at2759"/>
<dbReference type="FunFam" id="3.40.50.10130:FF:000003">
    <property type="entry name" value="Crossover junction endonuclease MUS81"/>
    <property type="match status" value="1"/>
</dbReference>
<dbReference type="SMART" id="SM00891">
    <property type="entry name" value="ERCC4"/>
    <property type="match status" value="1"/>
</dbReference>
<keyword evidence="4 14" id="KW-0540">Nuclease</keyword>
<dbReference type="GO" id="GO:0000727">
    <property type="term" value="P:double-strand break repair via break-induced replication"/>
    <property type="evidence" value="ECO:0007669"/>
    <property type="project" value="UniProtKB-UniRule"/>
</dbReference>